<organism evidence="2 3">
    <name type="scientific">Psophocarpus tetragonolobus</name>
    <name type="common">Winged bean</name>
    <name type="synonym">Dolichos tetragonolobus</name>
    <dbReference type="NCBI Taxonomy" id="3891"/>
    <lineage>
        <taxon>Eukaryota</taxon>
        <taxon>Viridiplantae</taxon>
        <taxon>Streptophyta</taxon>
        <taxon>Embryophyta</taxon>
        <taxon>Tracheophyta</taxon>
        <taxon>Spermatophyta</taxon>
        <taxon>Magnoliopsida</taxon>
        <taxon>eudicotyledons</taxon>
        <taxon>Gunneridae</taxon>
        <taxon>Pentapetalae</taxon>
        <taxon>rosids</taxon>
        <taxon>fabids</taxon>
        <taxon>Fabales</taxon>
        <taxon>Fabaceae</taxon>
        <taxon>Papilionoideae</taxon>
        <taxon>50 kb inversion clade</taxon>
        <taxon>NPAAA clade</taxon>
        <taxon>indigoferoid/millettioid clade</taxon>
        <taxon>Phaseoleae</taxon>
        <taxon>Psophocarpus</taxon>
    </lineage>
</organism>
<protein>
    <recommendedName>
        <fullName evidence="1">Separase-like TPR repeats region domain-containing protein</fullName>
    </recommendedName>
</protein>
<accession>A0AAN9XAJ7</accession>
<evidence type="ECO:0000313" key="3">
    <source>
        <dbReference type="Proteomes" id="UP001386955"/>
    </source>
</evidence>
<keyword evidence="3" id="KW-1185">Reference proteome</keyword>
<gene>
    <name evidence="2" type="ORF">VNO78_26300</name>
</gene>
<sequence>MHKMLVIHLGKCTLSLLGRMPFPDRHLVILFCCTTLTEYVKSPIRDQVYKIALRTCSSLFTLLDNNSSYIMDILNCVVHKCKVSIAI</sequence>
<name>A0AAN9XAJ7_PSOTE</name>
<feature type="domain" description="Separase-like TPR repeats region" evidence="1">
    <location>
        <begin position="1"/>
        <end position="59"/>
    </location>
</feature>
<dbReference type="InterPro" id="IPR056933">
    <property type="entry name" value="TPR_ESP1"/>
</dbReference>
<dbReference type="Proteomes" id="UP001386955">
    <property type="component" value="Unassembled WGS sequence"/>
</dbReference>
<reference evidence="2 3" key="1">
    <citation type="submission" date="2024-01" db="EMBL/GenBank/DDBJ databases">
        <title>The genomes of 5 underutilized Papilionoideae crops provide insights into root nodulation and disease resistanc.</title>
        <authorList>
            <person name="Jiang F."/>
        </authorList>
    </citation>
    <scope>NUCLEOTIDE SEQUENCE [LARGE SCALE GENOMIC DNA]</scope>
    <source>
        <strain evidence="2">DUOXIRENSHENG_FW03</strain>
        <tissue evidence="2">Leaves</tissue>
    </source>
</reference>
<comment type="caution">
    <text evidence="2">The sequence shown here is derived from an EMBL/GenBank/DDBJ whole genome shotgun (WGS) entry which is preliminary data.</text>
</comment>
<dbReference type="Pfam" id="PF25110">
    <property type="entry name" value="TPR_ESP1"/>
    <property type="match status" value="1"/>
</dbReference>
<dbReference type="EMBL" id="JAYMYS010000007">
    <property type="protein sequence ID" value="KAK7386234.1"/>
    <property type="molecule type" value="Genomic_DNA"/>
</dbReference>
<evidence type="ECO:0000259" key="1">
    <source>
        <dbReference type="Pfam" id="PF25110"/>
    </source>
</evidence>
<proteinExistence type="predicted"/>
<dbReference type="AlphaFoldDB" id="A0AAN9XAJ7"/>
<evidence type="ECO:0000313" key="2">
    <source>
        <dbReference type="EMBL" id="KAK7386234.1"/>
    </source>
</evidence>